<gene>
    <name evidence="1" type="ORF">HMPREF9382_1899</name>
</gene>
<evidence type="ECO:0000313" key="1">
    <source>
        <dbReference type="EMBL" id="EGD30815.1"/>
    </source>
</evidence>
<dbReference type="HOGENOM" id="CLU_3123384_0_0_9"/>
<name>F0IAW1_STRSA</name>
<reference evidence="1 2" key="1">
    <citation type="submission" date="2011-02" db="EMBL/GenBank/DDBJ databases">
        <authorList>
            <person name="Muzny D."/>
            <person name="Qin X."/>
            <person name="Deng J."/>
            <person name="Jiang H."/>
            <person name="Liu Y."/>
            <person name="Qu J."/>
            <person name="Song X.-Z."/>
            <person name="Zhang L."/>
            <person name="Thornton R."/>
            <person name="Coyle M."/>
            <person name="Francisco L."/>
            <person name="Jackson L."/>
            <person name="Javaid M."/>
            <person name="Korchina V."/>
            <person name="Kovar C."/>
            <person name="Mata R."/>
            <person name="Mathew T."/>
            <person name="Ngo R."/>
            <person name="Nguyen L."/>
            <person name="Nguyen N."/>
            <person name="Okwuonu G."/>
            <person name="Ongeri F."/>
            <person name="Pham C."/>
            <person name="Simmons D."/>
            <person name="Wilczek-Boney K."/>
            <person name="Hale W."/>
            <person name="Jakkamsetti A."/>
            <person name="Pham P."/>
            <person name="Ruth R."/>
            <person name="San Lucas F."/>
            <person name="Warren J."/>
            <person name="Zhang J."/>
            <person name="Zhao Z."/>
            <person name="Zhou C."/>
            <person name="Zhu D."/>
            <person name="Lee S."/>
            <person name="Bess C."/>
            <person name="Blankenburg K."/>
            <person name="Forbes L."/>
            <person name="Fu Q."/>
            <person name="Gubbala S."/>
            <person name="Hirani K."/>
            <person name="Jayaseelan J.C."/>
            <person name="Lara F."/>
            <person name="Munidasa M."/>
            <person name="Palculict T."/>
            <person name="Patil S."/>
            <person name="Pu L.-L."/>
            <person name="Saada N."/>
            <person name="Tang L."/>
            <person name="Weissenberger G."/>
            <person name="Zhu Y."/>
            <person name="Hemphill L."/>
            <person name="Shang Y."/>
            <person name="Youmans B."/>
            <person name="Ayvaz T."/>
            <person name="Ross M."/>
            <person name="Santibanez J."/>
            <person name="Aqrawi P."/>
            <person name="Gross S."/>
            <person name="Joshi V."/>
            <person name="Fowler G."/>
            <person name="Nazareth L."/>
            <person name="Reid J."/>
            <person name="Worley K."/>
            <person name="Petrosino J."/>
            <person name="Highlander S."/>
            <person name="Gibbs R."/>
        </authorList>
    </citation>
    <scope>NUCLEOTIDE SEQUENCE [LARGE SCALE GENOMIC DNA]</scope>
    <source>
        <strain evidence="1 2">SK115</strain>
    </source>
</reference>
<sequence length="44" mass="5100">MKPFANSISLTIQLFCLTSVTLKSFPQHVDKFVKELDSSFYFLK</sequence>
<organism evidence="1 2">
    <name type="scientific">Streptococcus sanguinis SK115</name>
    <dbReference type="NCBI Taxonomy" id="888810"/>
    <lineage>
        <taxon>Bacteria</taxon>
        <taxon>Bacillati</taxon>
        <taxon>Bacillota</taxon>
        <taxon>Bacilli</taxon>
        <taxon>Lactobacillales</taxon>
        <taxon>Streptococcaceae</taxon>
        <taxon>Streptococcus</taxon>
    </lineage>
</organism>
<dbReference type="EMBL" id="AEXW01000009">
    <property type="protein sequence ID" value="EGD30815.1"/>
    <property type="molecule type" value="Genomic_DNA"/>
</dbReference>
<proteinExistence type="predicted"/>
<dbReference type="Proteomes" id="UP000003351">
    <property type="component" value="Unassembled WGS sequence"/>
</dbReference>
<accession>F0IAW1</accession>
<protein>
    <submittedName>
        <fullName evidence="1">Uncharacterized protein</fullName>
    </submittedName>
</protein>
<evidence type="ECO:0000313" key="2">
    <source>
        <dbReference type="Proteomes" id="UP000003351"/>
    </source>
</evidence>
<dbReference type="AlphaFoldDB" id="F0IAW1"/>
<comment type="caution">
    <text evidence="1">The sequence shown here is derived from an EMBL/GenBank/DDBJ whole genome shotgun (WGS) entry which is preliminary data.</text>
</comment>